<reference evidence="1 2" key="1">
    <citation type="journal article" date="2024" name="J Genomics">
        <title>Draft genome sequencing and assembly of Favolaschia claudopus CIRM-BRFM 2984 isolated from oak limbs.</title>
        <authorList>
            <person name="Navarro D."/>
            <person name="Drula E."/>
            <person name="Chaduli D."/>
            <person name="Cazenave R."/>
            <person name="Ahrendt S."/>
            <person name="Wang J."/>
            <person name="Lipzen A."/>
            <person name="Daum C."/>
            <person name="Barry K."/>
            <person name="Grigoriev I.V."/>
            <person name="Favel A."/>
            <person name="Rosso M.N."/>
            <person name="Martin F."/>
        </authorList>
    </citation>
    <scope>NUCLEOTIDE SEQUENCE [LARGE SCALE GENOMIC DNA]</scope>
    <source>
        <strain evidence="1 2">CIRM-BRFM 2984</strain>
    </source>
</reference>
<protein>
    <submittedName>
        <fullName evidence="1">Uncharacterized protein</fullName>
    </submittedName>
</protein>
<comment type="caution">
    <text evidence="1">The sequence shown here is derived from an EMBL/GenBank/DDBJ whole genome shotgun (WGS) entry which is preliminary data.</text>
</comment>
<gene>
    <name evidence="1" type="ORF">R3P38DRAFT_2784133</name>
</gene>
<sequence length="178" mass="19593">MSTLVTQLVDVGITSSFEAFVISQVATRLVHEAPSTLTPQLHWESVCRFQEYFQLTGPRRIRGNTMDGGGIKLKKESGGWYIPLTLGGRQRPYPRPPLARGSRLDDYTPPLSGLSFCSDPPQFACLLRYPISAAQPYTAIFNNTDFGLPEPSRPAVIALFVLARIPPGPSGARNKLYV</sequence>
<evidence type="ECO:0000313" key="2">
    <source>
        <dbReference type="Proteomes" id="UP001362999"/>
    </source>
</evidence>
<dbReference type="EMBL" id="JAWWNJ010000046">
    <property type="protein sequence ID" value="KAK7018305.1"/>
    <property type="molecule type" value="Genomic_DNA"/>
</dbReference>
<dbReference type="Proteomes" id="UP001362999">
    <property type="component" value="Unassembled WGS sequence"/>
</dbReference>
<proteinExistence type="predicted"/>
<name>A0AAW0AYA5_9AGAR</name>
<organism evidence="1 2">
    <name type="scientific">Favolaschia claudopus</name>
    <dbReference type="NCBI Taxonomy" id="2862362"/>
    <lineage>
        <taxon>Eukaryota</taxon>
        <taxon>Fungi</taxon>
        <taxon>Dikarya</taxon>
        <taxon>Basidiomycota</taxon>
        <taxon>Agaricomycotina</taxon>
        <taxon>Agaricomycetes</taxon>
        <taxon>Agaricomycetidae</taxon>
        <taxon>Agaricales</taxon>
        <taxon>Marasmiineae</taxon>
        <taxon>Mycenaceae</taxon>
        <taxon>Favolaschia</taxon>
    </lineage>
</organism>
<accession>A0AAW0AYA5</accession>
<keyword evidence="2" id="KW-1185">Reference proteome</keyword>
<evidence type="ECO:0000313" key="1">
    <source>
        <dbReference type="EMBL" id="KAK7018305.1"/>
    </source>
</evidence>
<dbReference type="AlphaFoldDB" id="A0AAW0AYA5"/>